<sequence length="897" mass="97315">MIWTLALVGALIGASFMHHAGGTAVGAALGYLLGRVLKLDTDLQALREELRIQRAVNAATAAKPKVPEAPAEKVEPLQVVPPPSWSVAAEQTPETISRPTAQPPPIPRTPVPAPVLAPSSPSLISNAIDWIRGGNPLARVGIVILFFGGAFLAKYAAEHSYFPIGLRMIALAIGALVLLAVGWGLRNSRAVYAQTLQGGGIAGLYLTVFAATRLYDLLLPSAALALLVLIAVVAAILAVVQNALALAVFGTAGGFMAPILLSTGSSNHIALFSYYTILNLGVFAIAWFRAWRVLNLVGFIFTFGIVGAFRATSYSPEKLLSADGFLLLFFLLYIGITILFALRQKPDLKGYVSGSLVFGLPLATFAIHGSMIEPYQYGLAWSALGFGVFYLLLAGVLHLTRRDNFSLLSEAFAALGVIFGSLAIPLAFDHQTTAASWAVEGAGLLWIGMRQQRWMARAFGVLLQALGGAAFLLDINHEVLGPAVFNRLTIGCAMLAIAGVLSGYWLQRNRETARPWEAGWSIIATLWGLAWWFYGGFSEIVRTLPQYERGADLILLTITAQLLWLYGSRLRWPFARHLTVALLPAAACIGILSGPAHPFIESAAVAWPVLFVIHYLLLYFSDADEDKTTQRLLPWQHAAAFWLLAVVSAWELHWQVDLQMYGVWSVLPWGLTPALLLFLCARASDWPGWPLQSHAKVYQEFVAPPLALWMAFWLAGTNLNSDGNSGNLIYMPLLNPLDIASVLILLCLNLWWKQLSPESALRRQTGASLWPRAAFAGLVFIWLNAALIRALHYGMGTPLTFDGISNSIIVQAALSIFWGLLGFIAMIWSARRSQREVWMVGAALMAVVVIKLFVVDTSGSGTLARIVAFLSVGALLLLTGYLSPLPPRRAEEEPAPE</sequence>
<feature type="transmembrane region" description="Helical" evidence="2">
    <location>
        <begin position="411"/>
        <end position="428"/>
    </location>
</feature>
<feature type="transmembrane region" description="Helical" evidence="2">
    <location>
        <begin position="549"/>
        <end position="566"/>
    </location>
</feature>
<feature type="transmembrane region" description="Helical" evidence="2">
    <location>
        <begin position="808"/>
        <end position="830"/>
    </location>
</feature>
<feature type="transmembrane region" description="Helical" evidence="2">
    <location>
        <begin position="324"/>
        <end position="342"/>
    </location>
</feature>
<feature type="transmembrane region" description="Helical" evidence="2">
    <location>
        <begin position="485"/>
        <end position="506"/>
    </location>
</feature>
<evidence type="ECO:0000313" key="4">
    <source>
        <dbReference type="EMBL" id="PTU32881.1"/>
    </source>
</evidence>
<feature type="transmembrane region" description="Helical" evidence="2">
    <location>
        <begin position="243"/>
        <end position="262"/>
    </location>
</feature>
<dbReference type="EMBL" id="QANS01000001">
    <property type="protein sequence ID" value="PTU32881.1"/>
    <property type="molecule type" value="Genomic_DNA"/>
</dbReference>
<feature type="transmembrane region" description="Helical" evidence="2">
    <location>
        <begin position="662"/>
        <end position="681"/>
    </location>
</feature>
<dbReference type="Proteomes" id="UP000244248">
    <property type="component" value="Unassembled WGS sequence"/>
</dbReference>
<feature type="transmembrane region" description="Helical" evidence="2">
    <location>
        <begin position="269"/>
        <end position="288"/>
    </location>
</feature>
<feature type="transmembrane region" description="Helical" evidence="2">
    <location>
        <begin position="837"/>
        <end position="855"/>
    </location>
</feature>
<dbReference type="PANTHER" id="PTHR38434">
    <property type="entry name" value="BLL2549 PROTEIN"/>
    <property type="match status" value="1"/>
</dbReference>
<feature type="transmembrane region" description="Helical" evidence="2">
    <location>
        <begin position="861"/>
        <end position="882"/>
    </location>
</feature>
<feature type="region of interest" description="Disordered" evidence="1">
    <location>
        <begin position="88"/>
        <end position="108"/>
    </location>
</feature>
<protein>
    <submittedName>
        <fullName evidence="4">DUF2339 domain-containing protein</fullName>
    </submittedName>
</protein>
<feature type="transmembrane region" description="Helical" evidence="2">
    <location>
        <begin position="701"/>
        <end position="721"/>
    </location>
</feature>
<proteinExistence type="predicted"/>
<comment type="caution">
    <text evidence="4">The sequence shown here is derived from an EMBL/GenBank/DDBJ whole genome shotgun (WGS) entry which is preliminary data.</text>
</comment>
<reference evidence="4 5" key="1">
    <citation type="submission" date="2018-04" db="EMBL/GenBank/DDBJ databases">
        <title>Novel species isolated from glacier.</title>
        <authorList>
            <person name="Liu Q."/>
            <person name="Xin Y.-H."/>
        </authorList>
    </citation>
    <scope>NUCLEOTIDE SEQUENCE [LARGE SCALE GENOMIC DNA]</scope>
    <source>
        <strain evidence="4 5">GT1R17</strain>
    </source>
</reference>
<accession>A0A2T5MJX8</accession>
<feature type="transmembrane region" description="Helical" evidence="2">
    <location>
        <begin position="217"/>
        <end position="237"/>
    </location>
</feature>
<feature type="transmembrane region" description="Helical" evidence="2">
    <location>
        <begin position="379"/>
        <end position="399"/>
    </location>
</feature>
<feature type="transmembrane region" description="Helical" evidence="2">
    <location>
        <begin position="454"/>
        <end position="473"/>
    </location>
</feature>
<keyword evidence="2" id="KW-0812">Transmembrane</keyword>
<feature type="transmembrane region" description="Helical" evidence="2">
    <location>
        <begin position="191"/>
        <end position="210"/>
    </location>
</feature>
<dbReference type="InterPro" id="IPR014600">
    <property type="entry name" value="UCP035905_mem"/>
</dbReference>
<evidence type="ECO:0000256" key="1">
    <source>
        <dbReference type="SAM" id="MobiDB-lite"/>
    </source>
</evidence>
<dbReference type="Pfam" id="PF10101">
    <property type="entry name" value="DUF2339"/>
    <property type="match status" value="1"/>
</dbReference>
<gene>
    <name evidence="4" type="ORF">CJD38_01850</name>
</gene>
<feature type="transmembrane region" description="Helical" evidence="2">
    <location>
        <begin position="773"/>
        <end position="796"/>
    </location>
</feature>
<feature type="transmembrane region" description="Helical" evidence="2">
    <location>
        <begin position="733"/>
        <end position="752"/>
    </location>
</feature>
<dbReference type="OrthoDB" id="207428at2"/>
<dbReference type="InterPro" id="IPR019286">
    <property type="entry name" value="DUF2339_TM"/>
</dbReference>
<dbReference type="PIRSF" id="PIRSF035905">
    <property type="entry name" value="UCP035905_mp"/>
    <property type="match status" value="1"/>
</dbReference>
<dbReference type="RefSeq" id="WP_107938590.1">
    <property type="nucleotide sequence ID" value="NZ_QANS01000001.1"/>
</dbReference>
<feature type="transmembrane region" description="Helical" evidence="2">
    <location>
        <begin position="632"/>
        <end position="650"/>
    </location>
</feature>
<organism evidence="4 5">
    <name type="scientific">Stenotrophobium rhamnosiphilum</name>
    <dbReference type="NCBI Taxonomy" id="2029166"/>
    <lineage>
        <taxon>Bacteria</taxon>
        <taxon>Pseudomonadati</taxon>
        <taxon>Pseudomonadota</taxon>
        <taxon>Gammaproteobacteria</taxon>
        <taxon>Nevskiales</taxon>
        <taxon>Nevskiaceae</taxon>
        <taxon>Stenotrophobium</taxon>
    </lineage>
</organism>
<feature type="signal peptide" evidence="3">
    <location>
        <begin position="1"/>
        <end position="20"/>
    </location>
</feature>
<evidence type="ECO:0000313" key="5">
    <source>
        <dbReference type="Proteomes" id="UP000244248"/>
    </source>
</evidence>
<keyword evidence="5" id="KW-1185">Reference proteome</keyword>
<feature type="transmembrane region" description="Helical" evidence="2">
    <location>
        <begin position="602"/>
        <end position="620"/>
    </location>
</feature>
<name>A0A2T5MJX8_9GAMM</name>
<evidence type="ECO:0000256" key="3">
    <source>
        <dbReference type="SAM" id="SignalP"/>
    </source>
</evidence>
<evidence type="ECO:0000256" key="2">
    <source>
        <dbReference type="SAM" id="Phobius"/>
    </source>
</evidence>
<feature type="transmembrane region" description="Helical" evidence="2">
    <location>
        <begin position="164"/>
        <end position="185"/>
    </location>
</feature>
<feature type="transmembrane region" description="Helical" evidence="2">
    <location>
        <begin position="294"/>
        <end position="312"/>
    </location>
</feature>
<keyword evidence="2" id="KW-0472">Membrane</keyword>
<feature type="transmembrane region" description="Helical" evidence="2">
    <location>
        <begin position="348"/>
        <end position="367"/>
    </location>
</feature>
<feature type="transmembrane region" description="Helical" evidence="2">
    <location>
        <begin position="518"/>
        <end position="537"/>
    </location>
</feature>
<feature type="transmembrane region" description="Helical" evidence="2">
    <location>
        <begin position="578"/>
        <end position="596"/>
    </location>
</feature>
<feature type="chain" id="PRO_5015687375" evidence="3">
    <location>
        <begin position="21"/>
        <end position="897"/>
    </location>
</feature>
<keyword evidence="3" id="KW-0732">Signal</keyword>
<keyword evidence="2" id="KW-1133">Transmembrane helix</keyword>
<dbReference type="PANTHER" id="PTHR38434:SF1">
    <property type="entry name" value="BLL2549 PROTEIN"/>
    <property type="match status" value="1"/>
</dbReference>
<feature type="transmembrane region" description="Helical" evidence="2">
    <location>
        <begin position="137"/>
        <end position="157"/>
    </location>
</feature>
<dbReference type="AlphaFoldDB" id="A0A2T5MJX8"/>